<protein>
    <recommendedName>
        <fullName evidence="4">Transcriptional regulator, MarR family</fullName>
    </recommendedName>
</protein>
<reference evidence="3" key="1">
    <citation type="submission" date="2006-12" db="EMBL/GenBank/DDBJ databases">
        <title>Complete sequence of chromosome 1 of Verminephrobacter eiseniae EF01-2.</title>
        <authorList>
            <person name="Copeland A."/>
            <person name="Lucas S."/>
            <person name="Lapidus A."/>
            <person name="Barry K."/>
            <person name="Detter J.C."/>
            <person name="Glavina del Rio T."/>
            <person name="Dalin E."/>
            <person name="Tice H."/>
            <person name="Pitluck S."/>
            <person name="Chertkov O."/>
            <person name="Brettin T."/>
            <person name="Bruce D."/>
            <person name="Han C."/>
            <person name="Tapia R."/>
            <person name="Gilna P."/>
            <person name="Schmutz J."/>
            <person name="Larimer F."/>
            <person name="Land M."/>
            <person name="Hauser L."/>
            <person name="Kyrpides N."/>
            <person name="Kim E."/>
            <person name="Stahl D."/>
            <person name="Richardson P."/>
        </authorList>
    </citation>
    <scope>NUCLEOTIDE SEQUENCE [LARGE SCALE GENOMIC DNA]</scope>
    <source>
        <strain evidence="3">EF01-2</strain>
    </source>
</reference>
<dbReference type="OrthoDB" id="8906692at2"/>
<feature type="compositionally biased region" description="Basic residues" evidence="1">
    <location>
        <begin position="102"/>
        <end position="111"/>
    </location>
</feature>
<evidence type="ECO:0000313" key="3">
    <source>
        <dbReference type="Proteomes" id="UP000000374"/>
    </source>
</evidence>
<dbReference type="Proteomes" id="UP000000374">
    <property type="component" value="Chromosome"/>
</dbReference>
<sequence>MFSISRPRSSGIAVRTVQGRGHAQCGFIELALDPQGGRARIATLTPSGSAIHDQIREAAMESERAFMSALAAAERKLLLNLLRRLHESLPAVEAATRDHFTQHHPHALQRRGPKDSES</sequence>
<dbReference type="Gene3D" id="1.10.10.10">
    <property type="entry name" value="Winged helix-like DNA-binding domain superfamily/Winged helix DNA-binding domain"/>
    <property type="match status" value="1"/>
</dbReference>
<accession>A1WRS9</accession>
<name>A1WRS9_VEREI</name>
<keyword evidence="3" id="KW-1185">Reference proteome</keyword>
<evidence type="ECO:0008006" key="4">
    <source>
        <dbReference type="Google" id="ProtNLM"/>
    </source>
</evidence>
<dbReference type="InterPro" id="IPR036390">
    <property type="entry name" value="WH_DNA-bd_sf"/>
</dbReference>
<evidence type="ECO:0000313" key="2">
    <source>
        <dbReference type="EMBL" id="ABM60336.1"/>
    </source>
</evidence>
<organism evidence="2 3">
    <name type="scientific">Verminephrobacter eiseniae (strain EF01-2)</name>
    <dbReference type="NCBI Taxonomy" id="391735"/>
    <lineage>
        <taxon>Bacteria</taxon>
        <taxon>Pseudomonadati</taxon>
        <taxon>Pseudomonadota</taxon>
        <taxon>Betaproteobacteria</taxon>
        <taxon>Burkholderiales</taxon>
        <taxon>Comamonadaceae</taxon>
        <taxon>Verminephrobacter</taxon>
    </lineage>
</organism>
<dbReference type="EMBL" id="CP000542">
    <property type="protein sequence ID" value="ABM60336.1"/>
    <property type="molecule type" value="Genomic_DNA"/>
</dbReference>
<evidence type="ECO:0000256" key="1">
    <source>
        <dbReference type="SAM" id="MobiDB-lite"/>
    </source>
</evidence>
<dbReference type="KEGG" id="vei:Veis_4639"/>
<feature type="region of interest" description="Disordered" evidence="1">
    <location>
        <begin position="96"/>
        <end position="118"/>
    </location>
</feature>
<dbReference type="InterPro" id="IPR036388">
    <property type="entry name" value="WH-like_DNA-bd_sf"/>
</dbReference>
<dbReference type="eggNOG" id="COG1846">
    <property type="taxonomic scope" value="Bacteria"/>
</dbReference>
<dbReference type="HOGENOM" id="CLU_2072149_0_0_4"/>
<dbReference type="GeneID" id="76463347"/>
<gene>
    <name evidence="2" type="ordered locus">Veis_4639</name>
</gene>
<dbReference type="RefSeq" id="WP_011812319.1">
    <property type="nucleotide sequence ID" value="NC_008786.1"/>
</dbReference>
<dbReference type="SUPFAM" id="SSF46785">
    <property type="entry name" value="Winged helix' DNA-binding domain"/>
    <property type="match status" value="1"/>
</dbReference>
<proteinExistence type="predicted"/>
<dbReference type="AlphaFoldDB" id="A1WRS9"/>